<evidence type="ECO:0000313" key="2">
    <source>
        <dbReference type="EMBL" id="EEI16548.1"/>
    </source>
</evidence>
<protein>
    <submittedName>
        <fullName evidence="2">Uncharacterized protein</fullName>
    </submittedName>
</protein>
<reference evidence="2" key="1">
    <citation type="submission" date="2009-01" db="EMBL/GenBank/DDBJ databases">
        <authorList>
            <person name="Qin X."/>
            <person name="Bachman B."/>
            <person name="Battles P."/>
            <person name="Bell A."/>
            <person name="Bess C."/>
            <person name="Bickham C."/>
            <person name="Chaboub L."/>
            <person name="Chen D."/>
            <person name="Coyle M."/>
            <person name="Deiros D.R."/>
            <person name="Dinh H."/>
            <person name="Forbes L."/>
            <person name="Fowler G."/>
            <person name="Francisco L."/>
            <person name="Fu Q."/>
            <person name="Gubbala S."/>
            <person name="Hale W."/>
            <person name="Han Y."/>
            <person name="Hemphill L."/>
            <person name="Highlander S.K."/>
            <person name="Hirani K."/>
            <person name="Hogues M."/>
            <person name="Jackson L."/>
            <person name="Jakkamsetti A."/>
            <person name="Javaid M."/>
            <person name="Jiang H."/>
            <person name="Korchina V."/>
            <person name="Kovar C."/>
            <person name="Lara F."/>
            <person name="Lee S."/>
            <person name="Mata R."/>
            <person name="Mathew T."/>
            <person name="Moen C."/>
            <person name="Morales K."/>
            <person name="Munidasa M."/>
            <person name="Nazareth L."/>
            <person name="Ngo R."/>
            <person name="Nguyen L."/>
            <person name="Okwuonu G."/>
            <person name="Ongeri F."/>
            <person name="Patil S."/>
            <person name="Petrosino J."/>
            <person name="Pham C."/>
            <person name="Pham P."/>
            <person name="Pu L.-L."/>
            <person name="Puazo M."/>
            <person name="Raj R."/>
            <person name="Reid J."/>
            <person name="Rouhana J."/>
            <person name="Saada N."/>
            <person name="Shang Y."/>
            <person name="Simmons D."/>
            <person name="Thornton R."/>
            <person name="Warren J."/>
            <person name="Weissenberger G."/>
            <person name="Zhang J."/>
            <person name="Zhang L."/>
            <person name="Zhou C."/>
            <person name="Zhu D."/>
            <person name="Muzny D."/>
            <person name="Worley K."/>
            <person name="Gibbs R."/>
        </authorList>
    </citation>
    <scope>NUCLEOTIDE SEQUENCE [LARGE SCALE GENOMIC DNA]</scope>
    <source>
        <strain evidence="2">DSM 44291</strain>
    </source>
</reference>
<gene>
    <name evidence="2" type="ORF">HMPREF0298_1652</name>
</gene>
<feature type="region of interest" description="Disordered" evidence="1">
    <location>
        <begin position="1"/>
        <end position="39"/>
    </location>
</feature>
<dbReference type="Proteomes" id="UP000006196">
    <property type="component" value="Unassembled WGS sequence"/>
</dbReference>
<dbReference type="AlphaFoldDB" id="C0XT82"/>
<proteinExistence type="predicted"/>
<keyword evidence="3" id="KW-1185">Reference proteome</keyword>
<evidence type="ECO:0000313" key="3">
    <source>
        <dbReference type="Proteomes" id="UP000006196"/>
    </source>
</evidence>
<sequence>MLVSFAGDTKQTTMPSMYWANEEKRHHHKRNDQMAVQEP</sequence>
<evidence type="ECO:0000256" key="1">
    <source>
        <dbReference type="SAM" id="MobiDB-lite"/>
    </source>
</evidence>
<comment type="caution">
    <text evidence="2">The sequence shown here is derived from an EMBL/GenBank/DDBJ whole genome shotgun (WGS) entry which is preliminary data.</text>
</comment>
<name>C0XT82_CORLD</name>
<dbReference type="EMBL" id="ACHJ01000125">
    <property type="protein sequence ID" value="EEI16548.1"/>
    <property type="molecule type" value="Genomic_DNA"/>
</dbReference>
<organism evidence="2 3">
    <name type="scientific">Corynebacterium lipophiloflavum (strain ATCC 700352 / DSM 44291 / CCUG 37336 / JCM 10383 / DMMZ 1944)</name>
    <dbReference type="NCBI Taxonomy" id="525263"/>
    <lineage>
        <taxon>Bacteria</taxon>
        <taxon>Bacillati</taxon>
        <taxon>Actinomycetota</taxon>
        <taxon>Actinomycetes</taxon>
        <taxon>Mycobacteriales</taxon>
        <taxon>Corynebacteriaceae</taxon>
        <taxon>Corynebacterium</taxon>
    </lineage>
</organism>
<dbReference type="HOGENOM" id="CLU_3308173_0_0_11"/>
<accession>C0XT82</accession>